<dbReference type="AlphaFoldDB" id="A0A7J6EHH3"/>
<sequence length="416" mass="45123">MVGVMKLLLYLSENIRGARERKDTLLNPYLLLLHISSQRAVNRGTQGISVMITSPIEGSCQNKINGGMDLVSSTLSQIFSLRIICSVCHLLVTCPNLLLSVMASSSRSSPRHLALNDEEALIHDFDGISLGNGPSSEYFNHDLQDAVDQFLSQVTSPLSQSPAITEGSIASQTVVSSPISSQQVEVSASQFSGFQRLLCVVSQVTMNEAPSIVHTDKGKGIQTPISNTPSLALMDKEKGIQPPTSFVPQLPLRPLTIGGGSGTKRSFARQDVVVGSDDDAVEELLSFVSNHLDVALSDQKHKVGIGAAVTNNKGDIVAVMSSFFYGNLSPLLAEAKALLWAVHWCMSVRFPLDCIASDCLLLVRRVKHRWKDNSIFSDLVDQILSCLSFFPFAAVIRESRDHNVISHNLAKAALRL</sequence>
<name>A0A7J6EHH3_CANSA</name>
<protein>
    <recommendedName>
        <fullName evidence="1">RNase H type-1 domain-containing protein</fullName>
    </recommendedName>
</protein>
<dbReference type="SUPFAM" id="SSF53098">
    <property type="entry name" value="Ribonuclease H-like"/>
    <property type="match status" value="1"/>
</dbReference>
<gene>
    <name evidence="2" type="ORF">F8388_021942</name>
</gene>
<evidence type="ECO:0000313" key="3">
    <source>
        <dbReference type="Proteomes" id="UP000525078"/>
    </source>
</evidence>
<evidence type="ECO:0000259" key="1">
    <source>
        <dbReference type="Pfam" id="PF13456"/>
    </source>
</evidence>
<dbReference type="PANTHER" id="PTHR47074">
    <property type="entry name" value="BNAC02G40300D PROTEIN"/>
    <property type="match status" value="1"/>
</dbReference>
<comment type="caution">
    <text evidence="2">The sequence shown here is derived from an EMBL/GenBank/DDBJ whole genome shotgun (WGS) entry which is preliminary data.</text>
</comment>
<organism evidence="2 3">
    <name type="scientific">Cannabis sativa</name>
    <name type="common">Hemp</name>
    <name type="synonym">Marijuana</name>
    <dbReference type="NCBI Taxonomy" id="3483"/>
    <lineage>
        <taxon>Eukaryota</taxon>
        <taxon>Viridiplantae</taxon>
        <taxon>Streptophyta</taxon>
        <taxon>Embryophyta</taxon>
        <taxon>Tracheophyta</taxon>
        <taxon>Spermatophyta</taxon>
        <taxon>Magnoliopsida</taxon>
        <taxon>eudicotyledons</taxon>
        <taxon>Gunneridae</taxon>
        <taxon>Pentapetalae</taxon>
        <taxon>rosids</taxon>
        <taxon>fabids</taxon>
        <taxon>Rosales</taxon>
        <taxon>Cannabaceae</taxon>
        <taxon>Cannabis</taxon>
    </lineage>
</organism>
<dbReference type="InterPro" id="IPR036397">
    <property type="entry name" value="RNaseH_sf"/>
</dbReference>
<dbReference type="Proteomes" id="UP000525078">
    <property type="component" value="Unassembled WGS sequence"/>
</dbReference>
<feature type="domain" description="RNase H type-1" evidence="1">
    <location>
        <begin position="293"/>
        <end position="413"/>
    </location>
</feature>
<proteinExistence type="predicted"/>
<dbReference type="InterPro" id="IPR012337">
    <property type="entry name" value="RNaseH-like_sf"/>
</dbReference>
<reference evidence="2 3" key="1">
    <citation type="journal article" date="2020" name="bioRxiv">
        <title>Sequence and annotation of 42 cannabis genomes reveals extensive copy number variation in cannabinoid synthesis and pathogen resistance genes.</title>
        <authorList>
            <person name="Mckernan K.J."/>
            <person name="Helbert Y."/>
            <person name="Kane L.T."/>
            <person name="Ebling H."/>
            <person name="Zhang L."/>
            <person name="Liu B."/>
            <person name="Eaton Z."/>
            <person name="Mclaughlin S."/>
            <person name="Kingan S."/>
            <person name="Baybayan P."/>
            <person name="Concepcion G."/>
            <person name="Jordan M."/>
            <person name="Riva A."/>
            <person name="Barbazuk W."/>
            <person name="Harkins T."/>
        </authorList>
    </citation>
    <scope>NUCLEOTIDE SEQUENCE [LARGE SCALE GENOMIC DNA]</scope>
    <source>
        <strain evidence="3">cv. Jamaican Lion 4</strain>
        <tissue evidence="2">Leaf</tissue>
    </source>
</reference>
<dbReference type="EMBL" id="JAATIP010000233">
    <property type="protein sequence ID" value="KAF4357766.1"/>
    <property type="molecule type" value="Genomic_DNA"/>
</dbReference>
<evidence type="ECO:0000313" key="2">
    <source>
        <dbReference type="EMBL" id="KAF4357766.1"/>
    </source>
</evidence>
<dbReference type="InterPro" id="IPR052929">
    <property type="entry name" value="RNase_H-like_EbsB-rel"/>
</dbReference>
<dbReference type="PANTHER" id="PTHR47074:SF11">
    <property type="entry name" value="REVERSE TRANSCRIPTASE-LIKE PROTEIN"/>
    <property type="match status" value="1"/>
</dbReference>
<dbReference type="GO" id="GO:0003676">
    <property type="term" value="F:nucleic acid binding"/>
    <property type="evidence" value="ECO:0007669"/>
    <property type="project" value="InterPro"/>
</dbReference>
<dbReference type="InterPro" id="IPR002156">
    <property type="entry name" value="RNaseH_domain"/>
</dbReference>
<dbReference type="Pfam" id="PF13456">
    <property type="entry name" value="RVT_3"/>
    <property type="match status" value="1"/>
</dbReference>
<accession>A0A7J6EHH3</accession>
<dbReference type="GO" id="GO:0004523">
    <property type="term" value="F:RNA-DNA hybrid ribonuclease activity"/>
    <property type="evidence" value="ECO:0007669"/>
    <property type="project" value="InterPro"/>
</dbReference>
<dbReference type="Gene3D" id="3.30.420.10">
    <property type="entry name" value="Ribonuclease H-like superfamily/Ribonuclease H"/>
    <property type="match status" value="1"/>
</dbReference>